<dbReference type="AlphaFoldDB" id="A0A9X4QUL2"/>
<accession>A0A9X4QUL2</accession>
<evidence type="ECO:0000313" key="1">
    <source>
        <dbReference type="EMBL" id="MDG0810597.1"/>
    </source>
</evidence>
<proteinExistence type="predicted"/>
<comment type="caution">
    <text evidence="1">The sequence shown here is derived from an EMBL/GenBank/DDBJ whole genome shotgun (WGS) entry which is preliminary data.</text>
</comment>
<protein>
    <submittedName>
        <fullName evidence="1">Uncharacterized protein</fullName>
    </submittedName>
</protein>
<name>A0A9X4QUL2_9BACL</name>
<dbReference type="RefSeq" id="WP_277532516.1">
    <property type="nucleotide sequence ID" value="NZ_JAPDIA010000003.1"/>
</dbReference>
<evidence type="ECO:0000313" key="2">
    <source>
        <dbReference type="Proteomes" id="UP001153404"/>
    </source>
</evidence>
<gene>
    <name evidence="1" type="ORF">OMP40_15410</name>
</gene>
<organism evidence="1 2">
    <name type="scientific">Cohnella rhizosphaerae</name>
    <dbReference type="NCBI Taxonomy" id="1457232"/>
    <lineage>
        <taxon>Bacteria</taxon>
        <taxon>Bacillati</taxon>
        <taxon>Bacillota</taxon>
        <taxon>Bacilli</taxon>
        <taxon>Bacillales</taxon>
        <taxon>Paenibacillaceae</taxon>
        <taxon>Cohnella</taxon>
    </lineage>
</organism>
<reference evidence="1" key="1">
    <citation type="submission" date="2022-10" db="EMBL/GenBank/DDBJ databases">
        <title>Comparative genomic analysis of Cohnella hashimotonis sp. nov., isolated from the International Space Station.</title>
        <authorList>
            <person name="Simpson A."/>
            <person name="Venkateswaran K."/>
        </authorList>
    </citation>
    <scope>NUCLEOTIDE SEQUENCE</scope>
    <source>
        <strain evidence="1">DSM 28161</strain>
    </source>
</reference>
<dbReference type="Proteomes" id="UP001153404">
    <property type="component" value="Unassembled WGS sequence"/>
</dbReference>
<sequence>MNWILFNLYNPIKNIRDILLHSIRTNGIATEAECDGDAREDPRDELGRIGSRIRSLFTQNRNASLKLSESGA</sequence>
<dbReference type="EMBL" id="JAPDIA010000003">
    <property type="protein sequence ID" value="MDG0810597.1"/>
    <property type="molecule type" value="Genomic_DNA"/>
</dbReference>
<keyword evidence="2" id="KW-1185">Reference proteome</keyword>